<name>A0A937RM67_9ACTN</name>
<comment type="caution">
    <text evidence="11">The sequence shown here is derived from an EMBL/GenBank/DDBJ whole genome shotgun (WGS) entry which is preliminary data.</text>
</comment>
<evidence type="ECO:0000313" key="12">
    <source>
        <dbReference type="Proteomes" id="UP000604475"/>
    </source>
</evidence>
<organism evidence="11 12">
    <name type="scientific">Frankia nepalensis</name>
    <dbReference type="NCBI Taxonomy" id="1836974"/>
    <lineage>
        <taxon>Bacteria</taxon>
        <taxon>Bacillati</taxon>
        <taxon>Actinomycetota</taxon>
        <taxon>Actinomycetes</taxon>
        <taxon>Frankiales</taxon>
        <taxon>Frankiaceae</taxon>
        <taxon>Frankia</taxon>
    </lineage>
</organism>
<sequence>MPMTTDARAQAPASTPLPAGAALADTAPVDTALPADTDAVIRVRGLRKAFGDVTVLDGVDLDVAAGSVHALLGPNGAGKTTLVRILATLLRADAGSASVAGHDVGRSPRRVREVISLTGQHAAVDELLTGEENLLLAARLFRLPRGVARRRVGELVDAFDLGGFAGRLVRTYSGGMRRRLDIAVGLVAHPQVVFLDEPTTGLDPRSRQGVWEIVGRLAEDGTTVLLTTQYLEEADRLADLVSVLDGGRVIARGTPDELKARLGSERAELTFPDDAAYARAVAALGAAPAAEIAGPAGGGTAGGGTAGGLDTDPAARRVGVPTDGTATAVRRLLADLDDRGIDVARVELRRPTLDDVFLSLTGGPARAAD</sequence>
<gene>
    <name evidence="11" type="ORF">I7412_37105</name>
</gene>
<dbReference type="GO" id="GO:0005886">
    <property type="term" value="C:plasma membrane"/>
    <property type="evidence" value="ECO:0007669"/>
    <property type="project" value="UniProtKB-SubCell"/>
</dbReference>
<evidence type="ECO:0000256" key="1">
    <source>
        <dbReference type="ARBA" id="ARBA00004413"/>
    </source>
</evidence>
<dbReference type="InterPro" id="IPR027417">
    <property type="entry name" value="P-loop_NTPase"/>
</dbReference>
<dbReference type="RefSeq" id="WP_203004280.1">
    <property type="nucleotide sequence ID" value="NZ_JADWYU010000214.1"/>
</dbReference>
<dbReference type="Gene3D" id="3.40.50.300">
    <property type="entry name" value="P-loop containing nucleotide triphosphate hydrolases"/>
    <property type="match status" value="1"/>
</dbReference>
<keyword evidence="7" id="KW-0472">Membrane</keyword>
<dbReference type="InterPro" id="IPR050763">
    <property type="entry name" value="ABC_transporter_ATP-binding"/>
</dbReference>
<dbReference type="InterPro" id="IPR003439">
    <property type="entry name" value="ABC_transporter-like_ATP-bd"/>
</dbReference>
<dbReference type="InterPro" id="IPR017871">
    <property type="entry name" value="ABC_transporter-like_CS"/>
</dbReference>
<dbReference type="GO" id="GO:0046677">
    <property type="term" value="P:response to antibiotic"/>
    <property type="evidence" value="ECO:0007669"/>
    <property type="project" value="UniProtKB-KW"/>
</dbReference>
<dbReference type="NCBIfam" id="TIGR01188">
    <property type="entry name" value="drrA"/>
    <property type="match status" value="1"/>
</dbReference>
<dbReference type="PANTHER" id="PTHR42711:SF19">
    <property type="entry name" value="DOXORUBICIN RESISTANCE ATP-BINDING PROTEIN DRRA"/>
    <property type="match status" value="1"/>
</dbReference>
<dbReference type="AlphaFoldDB" id="A0A937RM67"/>
<keyword evidence="2" id="KW-0813">Transport</keyword>
<dbReference type="PROSITE" id="PS50893">
    <property type="entry name" value="ABC_TRANSPORTER_2"/>
    <property type="match status" value="1"/>
</dbReference>
<evidence type="ECO:0000313" key="11">
    <source>
        <dbReference type="EMBL" id="MBL7632677.1"/>
    </source>
</evidence>
<dbReference type="PANTHER" id="PTHR42711">
    <property type="entry name" value="ABC TRANSPORTER ATP-BINDING PROTEIN"/>
    <property type="match status" value="1"/>
</dbReference>
<evidence type="ECO:0000256" key="8">
    <source>
        <dbReference type="ARBA" id="ARBA00023251"/>
    </source>
</evidence>
<dbReference type="GO" id="GO:0005524">
    <property type="term" value="F:ATP binding"/>
    <property type="evidence" value="ECO:0007669"/>
    <property type="project" value="UniProtKB-KW"/>
</dbReference>
<feature type="domain" description="ABC transporter" evidence="10">
    <location>
        <begin position="41"/>
        <end position="271"/>
    </location>
</feature>
<accession>A0A937RM67</accession>
<evidence type="ECO:0000256" key="2">
    <source>
        <dbReference type="ARBA" id="ARBA00022448"/>
    </source>
</evidence>
<keyword evidence="6" id="KW-1278">Translocase</keyword>
<evidence type="ECO:0000259" key="10">
    <source>
        <dbReference type="PROSITE" id="PS50893"/>
    </source>
</evidence>
<proteinExistence type="inferred from homology"/>
<evidence type="ECO:0000256" key="7">
    <source>
        <dbReference type="ARBA" id="ARBA00023136"/>
    </source>
</evidence>
<comment type="similarity">
    <text evidence="9">Belongs to the ABC transporter superfamily. Drug exporter-1 (DrugE1) (TC 3.A.1.105) family.</text>
</comment>
<protein>
    <submittedName>
        <fullName evidence="11">ATP-binding cassette domain-containing protein</fullName>
    </submittedName>
</protein>
<evidence type="ECO:0000256" key="3">
    <source>
        <dbReference type="ARBA" id="ARBA00022475"/>
    </source>
</evidence>
<dbReference type="GO" id="GO:1900753">
    <property type="term" value="P:doxorubicin transport"/>
    <property type="evidence" value="ECO:0007669"/>
    <property type="project" value="InterPro"/>
</dbReference>
<evidence type="ECO:0000256" key="4">
    <source>
        <dbReference type="ARBA" id="ARBA00022741"/>
    </source>
</evidence>
<keyword evidence="8" id="KW-0046">Antibiotic resistance</keyword>
<evidence type="ECO:0000256" key="6">
    <source>
        <dbReference type="ARBA" id="ARBA00022967"/>
    </source>
</evidence>
<dbReference type="InterPro" id="IPR005894">
    <property type="entry name" value="DrrA"/>
</dbReference>
<dbReference type="FunFam" id="3.40.50.300:FF:000589">
    <property type="entry name" value="ABC transporter, ATP-binding subunit"/>
    <property type="match status" value="1"/>
</dbReference>
<dbReference type="InterPro" id="IPR003593">
    <property type="entry name" value="AAA+_ATPase"/>
</dbReference>
<evidence type="ECO:0000256" key="9">
    <source>
        <dbReference type="ARBA" id="ARBA00049985"/>
    </source>
</evidence>
<evidence type="ECO:0000256" key="5">
    <source>
        <dbReference type="ARBA" id="ARBA00022840"/>
    </source>
</evidence>
<dbReference type="SMART" id="SM00382">
    <property type="entry name" value="AAA"/>
    <property type="match status" value="1"/>
</dbReference>
<keyword evidence="4" id="KW-0547">Nucleotide-binding</keyword>
<reference evidence="11" key="1">
    <citation type="submission" date="2020-12" db="EMBL/GenBank/DDBJ databases">
        <title>Genomic characterization of non-nitrogen-fixing Frankia strains.</title>
        <authorList>
            <person name="Carlos-Shanley C."/>
            <person name="Guerra T."/>
            <person name="Hahn D."/>
        </authorList>
    </citation>
    <scope>NUCLEOTIDE SEQUENCE</scope>
    <source>
        <strain evidence="11">CN6</strain>
    </source>
</reference>
<dbReference type="GO" id="GO:0043215">
    <property type="term" value="P:daunorubicin transport"/>
    <property type="evidence" value="ECO:0007669"/>
    <property type="project" value="InterPro"/>
</dbReference>
<dbReference type="EMBL" id="JAEACQ010000346">
    <property type="protein sequence ID" value="MBL7632677.1"/>
    <property type="molecule type" value="Genomic_DNA"/>
</dbReference>
<keyword evidence="12" id="KW-1185">Reference proteome</keyword>
<keyword evidence="5 11" id="KW-0067">ATP-binding</keyword>
<dbReference type="Proteomes" id="UP000604475">
    <property type="component" value="Unassembled WGS sequence"/>
</dbReference>
<comment type="subcellular location">
    <subcellularLocation>
        <location evidence="1">Cell membrane</location>
        <topology evidence="1">Peripheral membrane protein</topology>
        <orientation evidence="1">Cytoplasmic side</orientation>
    </subcellularLocation>
</comment>
<dbReference type="GO" id="GO:0016887">
    <property type="term" value="F:ATP hydrolysis activity"/>
    <property type="evidence" value="ECO:0007669"/>
    <property type="project" value="InterPro"/>
</dbReference>
<keyword evidence="3" id="KW-1003">Cell membrane</keyword>
<dbReference type="Pfam" id="PF00005">
    <property type="entry name" value="ABC_tran"/>
    <property type="match status" value="1"/>
</dbReference>
<dbReference type="PROSITE" id="PS00211">
    <property type="entry name" value="ABC_TRANSPORTER_1"/>
    <property type="match status" value="1"/>
</dbReference>
<dbReference type="SUPFAM" id="SSF52540">
    <property type="entry name" value="P-loop containing nucleoside triphosphate hydrolases"/>
    <property type="match status" value="1"/>
</dbReference>